<organism evidence="2 3">
    <name type="scientific">Prauserella shujinwangii</name>
    <dbReference type="NCBI Taxonomy" id="1453103"/>
    <lineage>
        <taxon>Bacteria</taxon>
        <taxon>Bacillati</taxon>
        <taxon>Actinomycetota</taxon>
        <taxon>Actinomycetes</taxon>
        <taxon>Pseudonocardiales</taxon>
        <taxon>Pseudonocardiaceae</taxon>
        <taxon>Prauserella</taxon>
    </lineage>
</organism>
<keyword evidence="1" id="KW-1133">Transmembrane helix</keyword>
<feature type="transmembrane region" description="Helical" evidence="1">
    <location>
        <begin position="122"/>
        <end position="141"/>
    </location>
</feature>
<dbReference type="EMBL" id="PVNH01000002">
    <property type="protein sequence ID" value="PRX49909.1"/>
    <property type="molecule type" value="Genomic_DNA"/>
</dbReference>
<comment type="caution">
    <text evidence="2">The sequence shown here is derived from an EMBL/GenBank/DDBJ whole genome shotgun (WGS) entry which is preliminary data.</text>
</comment>
<feature type="transmembrane region" description="Helical" evidence="1">
    <location>
        <begin position="12"/>
        <end position="36"/>
    </location>
</feature>
<dbReference type="AlphaFoldDB" id="A0A2T0LZY8"/>
<gene>
    <name evidence="2" type="ORF">B0I33_10222</name>
</gene>
<reference evidence="2 3" key="1">
    <citation type="submission" date="2018-03" db="EMBL/GenBank/DDBJ databases">
        <title>Genomic Encyclopedia of Type Strains, Phase III (KMG-III): the genomes of soil and plant-associated and newly described type strains.</title>
        <authorList>
            <person name="Whitman W."/>
        </authorList>
    </citation>
    <scope>NUCLEOTIDE SEQUENCE [LARGE SCALE GENOMIC DNA]</scope>
    <source>
        <strain evidence="2 3">CGMCC 4.7125</strain>
    </source>
</reference>
<protein>
    <submittedName>
        <fullName evidence="2">Uncharacterized protein</fullName>
    </submittedName>
</protein>
<feature type="transmembrane region" description="Helical" evidence="1">
    <location>
        <begin position="79"/>
        <end position="102"/>
    </location>
</feature>
<dbReference type="RefSeq" id="WP_106177057.1">
    <property type="nucleotide sequence ID" value="NZ_PVNH01000002.1"/>
</dbReference>
<sequence>MSRSDGEPARRWPGAVTAVLATLAGLALAVLIGYVPVTTFIDVGIDRLTVPALALFSGYAAAAVFLLSGALLTMLRIVAGLVLLIVGAVLAAGAVALEPAMVIHGEYRYYFEEIAELEGMHAISRAAGLVLGPLTLVLAALPPTFRHTRSRMAY</sequence>
<keyword evidence="3" id="KW-1185">Reference proteome</keyword>
<proteinExistence type="predicted"/>
<keyword evidence="1" id="KW-0812">Transmembrane</keyword>
<evidence type="ECO:0000313" key="2">
    <source>
        <dbReference type="EMBL" id="PRX49909.1"/>
    </source>
</evidence>
<evidence type="ECO:0000256" key="1">
    <source>
        <dbReference type="SAM" id="Phobius"/>
    </source>
</evidence>
<dbReference type="Proteomes" id="UP000238362">
    <property type="component" value="Unassembled WGS sequence"/>
</dbReference>
<name>A0A2T0LZY8_9PSEU</name>
<accession>A0A2T0LZY8</accession>
<evidence type="ECO:0000313" key="3">
    <source>
        <dbReference type="Proteomes" id="UP000238362"/>
    </source>
</evidence>
<feature type="transmembrane region" description="Helical" evidence="1">
    <location>
        <begin position="48"/>
        <end position="72"/>
    </location>
</feature>
<keyword evidence="1" id="KW-0472">Membrane</keyword>